<dbReference type="SUPFAM" id="SSF52540">
    <property type="entry name" value="P-loop containing nucleoside triphosphate hydrolases"/>
    <property type="match status" value="1"/>
</dbReference>
<dbReference type="InterPro" id="IPR041664">
    <property type="entry name" value="AAA_16"/>
</dbReference>
<dbReference type="PANTHER" id="PTHR16305:SF35">
    <property type="entry name" value="TRANSCRIPTIONAL ACTIVATOR DOMAIN"/>
    <property type="match status" value="1"/>
</dbReference>
<dbReference type="InterPro" id="IPR036388">
    <property type="entry name" value="WH-like_DNA-bd_sf"/>
</dbReference>
<proteinExistence type="predicted"/>
<keyword evidence="1" id="KW-0547">Nucleotide-binding</keyword>
<dbReference type="EMBL" id="RBAK01000006">
    <property type="protein sequence ID" value="RKN45359.1"/>
    <property type="molecule type" value="Genomic_DNA"/>
</dbReference>
<dbReference type="SUPFAM" id="SSF48452">
    <property type="entry name" value="TPR-like"/>
    <property type="match status" value="1"/>
</dbReference>
<keyword evidence="6" id="KW-1185">Reference proteome</keyword>
<dbReference type="CDD" id="cd06170">
    <property type="entry name" value="LuxR_C_like"/>
    <property type="match status" value="1"/>
</dbReference>
<reference evidence="5 6" key="1">
    <citation type="journal article" date="2004" name="Syst. Appl. Microbiol.">
        <title>Cryptoendolithic actinomycetes from antarctic sandstone rock samples: Micromonospora endolithica sp. nov. and two isolates related to Micromonospora coerulea Jensen 1932.</title>
        <authorList>
            <person name="Hirsch P."/>
            <person name="Mevs U."/>
            <person name="Kroppenstedt R.M."/>
            <person name="Schumann P."/>
            <person name="Stackebrandt E."/>
        </authorList>
    </citation>
    <scope>NUCLEOTIDE SEQUENCE [LARGE SCALE GENOMIC DNA]</scope>
    <source>
        <strain evidence="5 6">JCM 12677</strain>
    </source>
</reference>
<feature type="region of interest" description="Disordered" evidence="3">
    <location>
        <begin position="33"/>
        <end position="60"/>
    </location>
</feature>
<name>A0A3A9ZB57_9ACTN</name>
<dbReference type="PANTHER" id="PTHR16305">
    <property type="entry name" value="TESTICULAR SOLUBLE ADENYLYL CYCLASE"/>
    <property type="match status" value="1"/>
</dbReference>
<dbReference type="PROSITE" id="PS50043">
    <property type="entry name" value="HTH_LUXR_2"/>
    <property type="match status" value="1"/>
</dbReference>
<evidence type="ECO:0000256" key="2">
    <source>
        <dbReference type="ARBA" id="ARBA00022840"/>
    </source>
</evidence>
<dbReference type="PROSITE" id="PS00622">
    <property type="entry name" value="HTH_LUXR_1"/>
    <property type="match status" value="1"/>
</dbReference>
<dbReference type="Proteomes" id="UP000281726">
    <property type="component" value="Unassembled WGS sequence"/>
</dbReference>
<organism evidence="5 6">
    <name type="scientific">Micromonospora endolithica</name>
    <dbReference type="NCBI Taxonomy" id="230091"/>
    <lineage>
        <taxon>Bacteria</taxon>
        <taxon>Bacillati</taxon>
        <taxon>Actinomycetota</taxon>
        <taxon>Actinomycetes</taxon>
        <taxon>Micromonosporales</taxon>
        <taxon>Micromonosporaceae</taxon>
        <taxon>Micromonospora</taxon>
    </lineage>
</organism>
<sequence>MSAAAGPAGSSAAVAVRTDTATVETNVLMRMATPRRVRRPRPPTVAPSVACPGNSSDRERLRRASGLVATRRDDGPRAPVNGRARCPVAARTLVAPCLRSAVMDLLERGDALADLHRLREETSGGGRIAIVCGEAGAGKSTLAHAFAAATAGRARLLWGSCDPLLTPRALGPLHDIARQAGGELRDRMARLHGDSPDGPAGTGLPARGAAFEALLEILTGPRQRIRPVVVVEDLHWADEATLDLVAFLGRRLPRCRALLLLTYRDDEIGPDHPLRTVLAGLPRSAVRRLELPPLSAAAVAELARRAGRSATSVYEVTGGNPLLVAELLATSAEGVPPTVRDLVLSRLSGISPAARAVAELVSVVPSAVEPAVLGTRAAGVDECLARGVLAALGDRVGFRHELLRRAVEESLSPVRRAALHAEVLATLGGRPGADPARMVHHAHHAGDPVAVLRWAPVAARRAAELGAYRQATAHYATALECATALPDADRAGLLEAYSVVAYLGGRAPDALSARRQALVLREARGDTAEIGVGLRWVSRLAWWTGRTAEARQAGVRAVEVLRTLPPGRELAMAYSNLSQLHMLADEAGAAVEWGERALGLARRCGDRETALHARVNIGSARLQRGEPQGVAELTRVYQEASAAGLDDHAGRALVNLACVSVDWADYDAAERAMADVLTFTAARDLDGYGRHVLGNRARLRLVRGDWAAALADADEALAGHDQPGGSLIGALTTRGIIAARRGQAGAYADLALAAERGHATDESQFVAPASAALSEWFWLVGDPDRAAAEAKRGLEVAQRTGQPWFLGELAFRLWRAGGLGAAPAGVAEPYRLLIDGDWRQAAEEWRARGCPYLAAEALSCGDADAAGEALAVFDAFGAVVPARRLRADLRRRGLRVPRGPRPSTAADPTGLTTRQLEVLRLLTDGLSNAQIAERLTVSAKTVDHHVSAVLGKLGVASRGRAVAAARDRGLV</sequence>
<dbReference type="GO" id="GO:0006355">
    <property type="term" value="P:regulation of DNA-templated transcription"/>
    <property type="evidence" value="ECO:0007669"/>
    <property type="project" value="InterPro"/>
</dbReference>
<evidence type="ECO:0000313" key="5">
    <source>
        <dbReference type="EMBL" id="RKN45359.1"/>
    </source>
</evidence>
<protein>
    <submittedName>
        <fullName evidence="5">Helix-turn-helix transcriptional regulator</fullName>
    </submittedName>
</protein>
<dbReference type="SUPFAM" id="SSF46894">
    <property type="entry name" value="C-terminal effector domain of the bipartite response regulators"/>
    <property type="match status" value="1"/>
</dbReference>
<dbReference type="GO" id="GO:0003677">
    <property type="term" value="F:DNA binding"/>
    <property type="evidence" value="ECO:0007669"/>
    <property type="project" value="InterPro"/>
</dbReference>
<dbReference type="SMART" id="SM00421">
    <property type="entry name" value="HTH_LUXR"/>
    <property type="match status" value="1"/>
</dbReference>
<dbReference type="InterPro" id="IPR011990">
    <property type="entry name" value="TPR-like_helical_dom_sf"/>
</dbReference>
<dbReference type="GO" id="GO:0005524">
    <property type="term" value="F:ATP binding"/>
    <property type="evidence" value="ECO:0007669"/>
    <property type="project" value="UniProtKB-KW"/>
</dbReference>
<dbReference type="Pfam" id="PF13191">
    <property type="entry name" value="AAA_16"/>
    <property type="match status" value="1"/>
</dbReference>
<dbReference type="Gene3D" id="1.10.10.10">
    <property type="entry name" value="Winged helix-like DNA-binding domain superfamily/Winged helix DNA-binding domain"/>
    <property type="match status" value="1"/>
</dbReference>
<evidence type="ECO:0000256" key="1">
    <source>
        <dbReference type="ARBA" id="ARBA00022741"/>
    </source>
</evidence>
<feature type="domain" description="HTH luxR-type" evidence="4">
    <location>
        <begin position="904"/>
        <end position="969"/>
    </location>
</feature>
<comment type="caution">
    <text evidence="5">The sequence shown here is derived from an EMBL/GenBank/DDBJ whole genome shotgun (WGS) entry which is preliminary data.</text>
</comment>
<dbReference type="InterPro" id="IPR000792">
    <property type="entry name" value="Tscrpt_reg_LuxR_C"/>
</dbReference>
<dbReference type="GO" id="GO:0004016">
    <property type="term" value="F:adenylate cyclase activity"/>
    <property type="evidence" value="ECO:0007669"/>
    <property type="project" value="TreeGrafter"/>
</dbReference>
<dbReference type="GO" id="GO:0005737">
    <property type="term" value="C:cytoplasm"/>
    <property type="evidence" value="ECO:0007669"/>
    <property type="project" value="TreeGrafter"/>
</dbReference>
<dbReference type="Pfam" id="PF00196">
    <property type="entry name" value="GerE"/>
    <property type="match status" value="1"/>
</dbReference>
<keyword evidence="2" id="KW-0067">ATP-binding</keyword>
<dbReference type="InterPro" id="IPR016032">
    <property type="entry name" value="Sig_transdc_resp-reg_C-effctor"/>
</dbReference>
<evidence type="ECO:0000259" key="4">
    <source>
        <dbReference type="PROSITE" id="PS50043"/>
    </source>
</evidence>
<evidence type="ECO:0000313" key="6">
    <source>
        <dbReference type="Proteomes" id="UP000281726"/>
    </source>
</evidence>
<dbReference type="AlphaFoldDB" id="A0A3A9ZB57"/>
<dbReference type="PRINTS" id="PR00038">
    <property type="entry name" value="HTHLUXR"/>
</dbReference>
<dbReference type="Gene3D" id="1.25.40.10">
    <property type="entry name" value="Tetratricopeptide repeat domain"/>
    <property type="match status" value="2"/>
</dbReference>
<accession>A0A3A9ZB57</accession>
<dbReference type="InterPro" id="IPR027417">
    <property type="entry name" value="P-loop_NTPase"/>
</dbReference>
<evidence type="ECO:0000256" key="3">
    <source>
        <dbReference type="SAM" id="MobiDB-lite"/>
    </source>
</evidence>
<gene>
    <name evidence="5" type="ORF">D7223_17260</name>
</gene>